<evidence type="ECO:0000256" key="3">
    <source>
        <dbReference type="ARBA" id="ARBA00022801"/>
    </source>
</evidence>
<feature type="domain" description="Helicase ATP-binding" evidence="11">
    <location>
        <begin position="29"/>
        <end position="209"/>
    </location>
</feature>
<dbReference type="RefSeq" id="WP_183573435.1">
    <property type="nucleotide sequence ID" value="NZ_JACHOP010000030.1"/>
</dbReference>
<comment type="similarity">
    <text evidence="9">Belongs to the Lhr helicase family. Lhr-Core subfamily.</text>
</comment>
<dbReference type="PANTHER" id="PTHR47962">
    <property type="entry name" value="ATP-DEPENDENT HELICASE LHR-RELATED-RELATED"/>
    <property type="match status" value="1"/>
</dbReference>
<evidence type="ECO:0000259" key="11">
    <source>
        <dbReference type="PROSITE" id="PS51192"/>
    </source>
</evidence>
<dbReference type="GO" id="GO:0005524">
    <property type="term" value="F:ATP binding"/>
    <property type="evidence" value="ECO:0007669"/>
    <property type="project" value="UniProtKB-KW"/>
</dbReference>
<dbReference type="InterPro" id="IPR001650">
    <property type="entry name" value="Helicase_C-like"/>
</dbReference>
<comment type="caution">
    <text evidence="13">The sequence shown here is derived from an EMBL/GenBank/DDBJ whole genome shotgun (WGS) entry which is preliminary data.</text>
</comment>
<keyword evidence="1" id="KW-0547">Nucleotide-binding</keyword>
<keyword evidence="7" id="KW-0234">DNA repair</keyword>
<evidence type="ECO:0000256" key="8">
    <source>
        <dbReference type="ARBA" id="ARBA00023235"/>
    </source>
</evidence>
<evidence type="ECO:0000313" key="14">
    <source>
        <dbReference type="Proteomes" id="UP000583454"/>
    </source>
</evidence>
<dbReference type="AlphaFoldDB" id="A0A840ZRF1"/>
<evidence type="ECO:0000256" key="6">
    <source>
        <dbReference type="ARBA" id="ARBA00023125"/>
    </source>
</evidence>
<dbReference type="InterPro" id="IPR052511">
    <property type="entry name" value="ATP-dep_Helicase"/>
</dbReference>
<dbReference type="InterPro" id="IPR011545">
    <property type="entry name" value="DEAD/DEAH_box_helicase_dom"/>
</dbReference>
<dbReference type="GO" id="GO:0016887">
    <property type="term" value="F:ATP hydrolysis activity"/>
    <property type="evidence" value="ECO:0007669"/>
    <property type="project" value="TreeGrafter"/>
</dbReference>
<dbReference type="InterPro" id="IPR013701">
    <property type="entry name" value="Lhr-like_DEAD/DEAH_assoc"/>
</dbReference>
<evidence type="ECO:0000256" key="5">
    <source>
        <dbReference type="ARBA" id="ARBA00022840"/>
    </source>
</evidence>
<gene>
    <name evidence="13" type="ORF">HNR00_004657</name>
</gene>
<dbReference type="Pfam" id="PF00271">
    <property type="entry name" value="Helicase_C"/>
    <property type="match status" value="1"/>
</dbReference>
<dbReference type="InterPro" id="IPR014001">
    <property type="entry name" value="Helicase_ATP-bd"/>
</dbReference>
<evidence type="ECO:0000256" key="10">
    <source>
        <dbReference type="SAM" id="MobiDB-lite"/>
    </source>
</evidence>
<evidence type="ECO:0000256" key="9">
    <source>
        <dbReference type="ARBA" id="ARBA00093467"/>
    </source>
</evidence>
<protein>
    <submittedName>
        <fullName evidence="13">ATP-dependent Lhr-like helicase</fullName>
        <ecNumber evidence="13">3.6.4.-</ecNumber>
    </submittedName>
</protein>
<reference evidence="13 14" key="1">
    <citation type="submission" date="2020-08" db="EMBL/GenBank/DDBJ databases">
        <title>Genomic Encyclopedia of Type Strains, Phase IV (KMG-IV): sequencing the most valuable type-strain genomes for metagenomic binning, comparative biology and taxonomic classification.</title>
        <authorList>
            <person name="Goeker M."/>
        </authorList>
    </citation>
    <scope>NUCLEOTIDE SEQUENCE [LARGE SCALE GENOMIC DNA]</scope>
    <source>
        <strain evidence="13 14">DSM 2163</strain>
    </source>
</reference>
<dbReference type="Pfam" id="PF19306">
    <property type="entry name" value="WHD_Lhr"/>
    <property type="match status" value="1"/>
</dbReference>
<dbReference type="SMART" id="SM00490">
    <property type="entry name" value="HELICc"/>
    <property type="match status" value="1"/>
</dbReference>
<evidence type="ECO:0000256" key="4">
    <source>
        <dbReference type="ARBA" id="ARBA00022806"/>
    </source>
</evidence>
<dbReference type="SUPFAM" id="SSF52540">
    <property type="entry name" value="P-loop containing nucleoside triphosphate hydrolases"/>
    <property type="match status" value="1"/>
</dbReference>
<feature type="domain" description="Helicase C-terminal" evidence="12">
    <location>
        <begin position="298"/>
        <end position="444"/>
    </location>
</feature>
<evidence type="ECO:0000259" key="12">
    <source>
        <dbReference type="PROSITE" id="PS51194"/>
    </source>
</evidence>
<dbReference type="InterPro" id="IPR017170">
    <property type="entry name" value="Lhr-like"/>
</dbReference>
<evidence type="ECO:0000256" key="7">
    <source>
        <dbReference type="ARBA" id="ARBA00023204"/>
    </source>
</evidence>
<feature type="region of interest" description="Disordered" evidence="10">
    <location>
        <begin position="203"/>
        <end position="261"/>
    </location>
</feature>
<proteinExistence type="inferred from homology"/>
<keyword evidence="5" id="KW-0067">ATP-binding</keyword>
<accession>A0A840ZRF1</accession>
<sequence length="883" mass="96258">MSPSDLPPRFSAWFTERGWQPRPHQLELLATVRAGRSALLVAPTGAGKTLAGFLPSLVELSEAGRGKRGLHTLYVSPLKALAVDIARNLDAPIAGMSLPVTVETRTGDTPAHKRTRQIARPPDILLTTPEQLSLLLAHREAEALFAGLRTVVLDELHALVTSKRGDLLALALARLRRLAPGLRAIGLSATVREPDELRKYLVAQTQKSPPPSAGEGGRGAAGRGEPPLRLAAIDAKSSEASLPSPDPLRGPPSPAEGGGVGAPAMADLVVATGGAKADLHMLDIGRTLPLAGHTAKHALPAIYDLIRTHRTVLVFVNTRLQAEYTFQELWHLNDDTLPIALHHGSLDASQRRRVEAAMAAGQLRAIVCTATLDLGIDWGDVDLVVNVGAPKGASRIMQRIGRANHRMDEPSKAYLVPGNRFEMLECRAALDAVEEAAQDTPDARLGAPDVLAQHVLGMACADAFDPLDLYDEIVSAAPYAGLSWEEFEAVVDYVATGGYALRAYERFAKILKGPDGKWRVRDARVAQQYRMNVGTIVESTHVKVRLARHLRGKPGTVLPKTGRVLGEIEEDFCETLTPGDTFLFAGEVLRFEGLAEDECMATRAGPGTDPAIPSYAGSKFPLSTFLAARVRAIIADPFEWDRLPPQLATYLAQQRRHSVLPGERDLLVETFPRTGRFYLTAFPFEGRLAHQTLGMLLTRRLERAGLRPLGFAANDYGIAIWMTKDVSERIALSPGFMEALFDEDMLGDDLEAWLDESAMMKRTFRQCAVIAGLIERRFPGQKKTGRQVTISTDLIYDVLRRHQPDHLLLRAARQDAATGLLDVTRLGMMLRRIRGRIIHRSLDRVSPLSVSVMLEIGRERVYGEGADDILAEAEAALLEEALG</sequence>
<keyword evidence="14" id="KW-1185">Reference proteome</keyword>
<evidence type="ECO:0000256" key="1">
    <source>
        <dbReference type="ARBA" id="ARBA00022741"/>
    </source>
</evidence>
<keyword evidence="4 13" id="KW-0347">Helicase</keyword>
<keyword evidence="8" id="KW-0413">Isomerase</keyword>
<dbReference type="EMBL" id="JACHOP010000030">
    <property type="protein sequence ID" value="MBB5759920.1"/>
    <property type="molecule type" value="Genomic_DNA"/>
</dbReference>
<dbReference type="EC" id="3.6.4.-" evidence="13"/>
<keyword evidence="2" id="KW-0227">DNA damage</keyword>
<dbReference type="Proteomes" id="UP000583454">
    <property type="component" value="Unassembled WGS sequence"/>
</dbReference>
<dbReference type="InterPro" id="IPR045628">
    <property type="entry name" value="Lhr_WH_dom"/>
</dbReference>
<dbReference type="PIRSF" id="PIRSF037307">
    <property type="entry name" value="Lhr-like_helic_prd"/>
    <property type="match status" value="1"/>
</dbReference>
<name>A0A840ZRF1_9HYPH</name>
<dbReference type="GO" id="GO:0006281">
    <property type="term" value="P:DNA repair"/>
    <property type="evidence" value="ECO:0007669"/>
    <property type="project" value="UniProtKB-KW"/>
</dbReference>
<dbReference type="PROSITE" id="PS51194">
    <property type="entry name" value="HELICASE_CTER"/>
    <property type="match status" value="1"/>
</dbReference>
<keyword evidence="3 13" id="KW-0378">Hydrolase</keyword>
<dbReference type="Pfam" id="PF08494">
    <property type="entry name" value="DEAD_assoc"/>
    <property type="match status" value="1"/>
</dbReference>
<dbReference type="GO" id="GO:0004386">
    <property type="term" value="F:helicase activity"/>
    <property type="evidence" value="ECO:0007669"/>
    <property type="project" value="UniProtKB-KW"/>
</dbReference>
<dbReference type="GO" id="GO:0003677">
    <property type="term" value="F:DNA binding"/>
    <property type="evidence" value="ECO:0007669"/>
    <property type="project" value="UniProtKB-KW"/>
</dbReference>
<dbReference type="InterPro" id="IPR027417">
    <property type="entry name" value="P-loop_NTPase"/>
</dbReference>
<keyword evidence="6" id="KW-0238">DNA-binding</keyword>
<dbReference type="Gene3D" id="3.40.50.300">
    <property type="entry name" value="P-loop containing nucleotide triphosphate hydrolases"/>
    <property type="match status" value="2"/>
</dbReference>
<evidence type="ECO:0000313" key="13">
    <source>
        <dbReference type="EMBL" id="MBB5759920.1"/>
    </source>
</evidence>
<feature type="compositionally biased region" description="Pro residues" evidence="10">
    <location>
        <begin position="244"/>
        <end position="254"/>
    </location>
</feature>
<dbReference type="SMART" id="SM00487">
    <property type="entry name" value="DEXDc"/>
    <property type="match status" value="1"/>
</dbReference>
<dbReference type="Pfam" id="PF00270">
    <property type="entry name" value="DEAD"/>
    <property type="match status" value="1"/>
</dbReference>
<dbReference type="PROSITE" id="PS51192">
    <property type="entry name" value="HELICASE_ATP_BIND_1"/>
    <property type="match status" value="1"/>
</dbReference>
<evidence type="ECO:0000256" key="2">
    <source>
        <dbReference type="ARBA" id="ARBA00022763"/>
    </source>
</evidence>
<organism evidence="13 14">
    <name type="scientific">Methylorubrum rhodinum</name>
    <dbReference type="NCBI Taxonomy" id="29428"/>
    <lineage>
        <taxon>Bacteria</taxon>
        <taxon>Pseudomonadati</taxon>
        <taxon>Pseudomonadota</taxon>
        <taxon>Alphaproteobacteria</taxon>
        <taxon>Hyphomicrobiales</taxon>
        <taxon>Methylobacteriaceae</taxon>
        <taxon>Methylorubrum</taxon>
    </lineage>
</organism>
<dbReference type="PANTHER" id="PTHR47962:SF3">
    <property type="entry name" value="LARGE ATP-DEPENDENT HELICASE-RELATED PROTEIN"/>
    <property type="match status" value="1"/>
</dbReference>